<evidence type="ECO:0000313" key="2">
    <source>
        <dbReference type="Proteomes" id="UP001295423"/>
    </source>
</evidence>
<organism evidence="1 2">
    <name type="scientific">Cylindrotheca closterium</name>
    <dbReference type="NCBI Taxonomy" id="2856"/>
    <lineage>
        <taxon>Eukaryota</taxon>
        <taxon>Sar</taxon>
        <taxon>Stramenopiles</taxon>
        <taxon>Ochrophyta</taxon>
        <taxon>Bacillariophyta</taxon>
        <taxon>Bacillariophyceae</taxon>
        <taxon>Bacillariophycidae</taxon>
        <taxon>Bacillariales</taxon>
        <taxon>Bacillariaceae</taxon>
        <taxon>Cylindrotheca</taxon>
    </lineage>
</organism>
<dbReference type="AlphaFoldDB" id="A0AAD2GCL1"/>
<protein>
    <submittedName>
        <fullName evidence="1">Uncharacterized protein</fullName>
    </submittedName>
</protein>
<dbReference type="EMBL" id="CAKOGP040002458">
    <property type="protein sequence ID" value="CAJ1970094.1"/>
    <property type="molecule type" value="Genomic_DNA"/>
</dbReference>
<dbReference type="Proteomes" id="UP001295423">
    <property type="component" value="Unassembled WGS sequence"/>
</dbReference>
<keyword evidence="2" id="KW-1185">Reference proteome</keyword>
<evidence type="ECO:0000313" key="1">
    <source>
        <dbReference type="EMBL" id="CAJ1970094.1"/>
    </source>
</evidence>
<reference evidence="1" key="1">
    <citation type="submission" date="2023-08" db="EMBL/GenBank/DDBJ databases">
        <authorList>
            <person name="Audoor S."/>
            <person name="Bilcke G."/>
        </authorList>
    </citation>
    <scope>NUCLEOTIDE SEQUENCE</scope>
</reference>
<accession>A0AAD2GCL1</accession>
<sequence>MSASVPSSSTTRRRRRRRRNEFRFQLIRCSDPNRSVSRILDLKNQRITNASLFQLQDVLDGTVLTALLDVFQHFVNEGIKWQSLEIQETEKIMFDVSPLHELLRLANESSLFQSIHLALRSRYNSSLQPDANDGAFLQSIEQNSRLAQLSIDLDGRQSAEDVQSLITLLTVSKTLKRLTLKWHGLQVGAFSEGFAHNSDLTSLCLSCPAESFVPSSSIHDMMTELSLYPTMRLEKLNLSSKGDDELSSALELLLLSQQGLKMLTVSCGGSSALGGFSMAGLAPARLSSNPFDSFFRRLADLTPARMAAMSAAQHQHTVAAHVPVVQDHNAEQQQEQSLDEQLDAHLIENGPLITIGTNMYKASRDQISYVKKALINYPKLRLTRQFPSSMEYDNVLNHCGRYLMNDSNVPLGLWPIALERAACLENHKHLRSTVIYELLHGGVFAGRETYASL</sequence>
<comment type="caution">
    <text evidence="1">The sequence shown here is derived from an EMBL/GenBank/DDBJ whole genome shotgun (WGS) entry which is preliminary data.</text>
</comment>
<proteinExistence type="predicted"/>
<gene>
    <name evidence="1" type="ORF">CYCCA115_LOCUS24117</name>
</gene>
<name>A0AAD2GCL1_9STRA</name>